<dbReference type="Pfam" id="PF00328">
    <property type="entry name" value="His_Phos_2"/>
    <property type="match status" value="1"/>
</dbReference>
<keyword evidence="16" id="KW-1015">Disulfide bond</keyword>
<dbReference type="PANTHER" id="PTHR20963:SF51">
    <property type="entry name" value="MULTIPLE INOSITOL POLYPHOSPHATE PHOSPHATASE 1"/>
    <property type="match status" value="1"/>
</dbReference>
<evidence type="ECO:0000256" key="3">
    <source>
        <dbReference type="ARBA" id="ARBA00012976"/>
    </source>
</evidence>
<evidence type="ECO:0000256" key="14">
    <source>
        <dbReference type="ARBA" id="ARBA00043691"/>
    </source>
</evidence>
<feature type="chain" id="PRO_5040439255" description="Multiple inositol polyphosphate phosphatase 1" evidence="17">
    <location>
        <begin position="23"/>
        <end position="444"/>
    </location>
</feature>
<evidence type="ECO:0000256" key="11">
    <source>
        <dbReference type="ARBA" id="ARBA00031642"/>
    </source>
</evidence>
<dbReference type="FunFam" id="3.40.50.1240:FF:000014">
    <property type="entry name" value="Multiple inositol polyphosphate phosphatase 1"/>
    <property type="match status" value="1"/>
</dbReference>
<comment type="catalytic activity">
    <reaction evidence="13">
        <text>1D-myo-inositol 1,2,4,5,6-pentakisphosphate + H2O = 1D-myo-inositol 1,2,5,6-tetrakisphosphate + phosphate</text>
        <dbReference type="Rhea" id="RHEA:77115"/>
        <dbReference type="ChEBI" id="CHEBI:15377"/>
        <dbReference type="ChEBI" id="CHEBI:43474"/>
        <dbReference type="ChEBI" id="CHEBI:57798"/>
        <dbReference type="ChEBI" id="CHEBI:195535"/>
        <dbReference type="EC" id="3.1.3.62"/>
    </reaction>
    <physiologicalReaction direction="left-to-right" evidence="13">
        <dbReference type="Rhea" id="RHEA:77116"/>
    </physiologicalReaction>
</comment>
<organism evidence="18 19">
    <name type="scientific">Bemisia tabaci</name>
    <name type="common">Sweetpotato whitefly</name>
    <name type="synonym">Aleurodes tabaci</name>
    <dbReference type="NCBI Taxonomy" id="7038"/>
    <lineage>
        <taxon>Eukaryota</taxon>
        <taxon>Metazoa</taxon>
        <taxon>Ecdysozoa</taxon>
        <taxon>Arthropoda</taxon>
        <taxon>Hexapoda</taxon>
        <taxon>Insecta</taxon>
        <taxon>Pterygota</taxon>
        <taxon>Neoptera</taxon>
        <taxon>Paraneoptera</taxon>
        <taxon>Hemiptera</taxon>
        <taxon>Sternorrhyncha</taxon>
        <taxon>Aleyrodoidea</taxon>
        <taxon>Aleyrodidae</taxon>
        <taxon>Aleyrodinae</taxon>
        <taxon>Bemisia</taxon>
    </lineage>
</organism>
<evidence type="ECO:0000256" key="13">
    <source>
        <dbReference type="ARBA" id="ARBA00043671"/>
    </source>
</evidence>
<keyword evidence="8" id="KW-0378">Hydrolase</keyword>
<comment type="catalytic activity">
    <reaction evidence="14">
        <text>1D-myo-inositol hexakisphosphate + H2O = 1D-myo-inositol 1,2,4,5,6-pentakisphosphate + phosphate</text>
        <dbReference type="Rhea" id="RHEA:16989"/>
        <dbReference type="ChEBI" id="CHEBI:15377"/>
        <dbReference type="ChEBI" id="CHEBI:43474"/>
        <dbReference type="ChEBI" id="CHEBI:57798"/>
        <dbReference type="ChEBI" id="CHEBI:58130"/>
        <dbReference type="EC" id="3.1.3.62"/>
    </reaction>
    <physiologicalReaction direction="left-to-right" evidence="14">
        <dbReference type="Rhea" id="RHEA:16990"/>
    </physiologicalReaction>
</comment>
<evidence type="ECO:0000256" key="7">
    <source>
        <dbReference type="ARBA" id="ARBA00022729"/>
    </source>
</evidence>
<dbReference type="SUPFAM" id="SSF53254">
    <property type="entry name" value="Phosphoglycerate mutase-like"/>
    <property type="match status" value="1"/>
</dbReference>
<feature type="disulfide bond" evidence="16">
    <location>
        <begin position="407"/>
        <end position="414"/>
    </location>
</feature>
<gene>
    <name evidence="18" type="ORF">BEMITA_LOCUS1990</name>
</gene>
<feature type="disulfide bond" evidence="16">
    <location>
        <begin position="57"/>
        <end position="386"/>
    </location>
</feature>
<keyword evidence="9" id="KW-0472">Membrane</keyword>
<dbReference type="GO" id="GO:0003993">
    <property type="term" value="F:acid phosphatase activity"/>
    <property type="evidence" value="ECO:0007669"/>
    <property type="project" value="TreeGrafter"/>
</dbReference>
<feature type="signal peptide" evidence="17">
    <location>
        <begin position="1"/>
        <end position="22"/>
    </location>
</feature>
<protein>
    <recommendedName>
        <fullName evidence="5">Multiple inositol polyphosphate phosphatase 1</fullName>
        <ecNumber evidence="4">3.1.3.62</ecNumber>
        <ecNumber evidence="3">3.1.3.80</ecNumber>
    </recommendedName>
    <alternativeName>
        <fullName evidence="11">2,3-bisphosphoglycerate 3-phosphatase</fullName>
    </alternativeName>
</protein>
<evidence type="ECO:0000256" key="1">
    <source>
        <dbReference type="ARBA" id="ARBA00004236"/>
    </source>
</evidence>
<keyword evidence="7 17" id="KW-0732">Signal</keyword>
<dbReference type="GO" id="GO:0052745">
    <property type="term" value="F:inositol phosphate phosphatase activity"/>
    <property type="evidence" value="ECO:0007669"/>
    <property type="project" value="TreeGrafter"/>
</dbReference>
<evidence type="ECO:0000256" key="10">
    <source>
        <dbReference type="ARBA" id="ARBA00023180"/>
    </source>
</evidence>
<evidence type="ECO:0000256" key="9">
    <source>
        <dbReference type="ARBA" id="ARBA00023136"/>
    </source>
</evidence>
<evidence type="ECO:0000256" key="2">
    <source>
        <dbReference type="ARBA" id="ARBA00008422"/>
    </source>
</evidence>
<evidence type="ECO:0000256" key="4">
    <source>
        <dbReference type="ARBA" id="ARBA00013040"/>
    </source>
</evidence>
<keyword evidence="19" id="KW-1185">Reference proteome</keyword>
<dbReference type="Proteomes" id="UP001152759">
    <property type="component" value="Chromosome 1"/>
</dbReference>
<evidence type="ECO:0000256" key="6">
    <source>
        <dbReference type="ARBA" id="ARBA00022475"/>
    </source>
</evidence>
<dbReference type="InterPro" id="IPR000560">
    <property type="entry name" value="His_Pase_clade-2"/>
</dbReference>
<evidence type="ECO:0000256" key="17">
    <source>
        <dbReference type="SAM" id="SignalP"/>
    </source>
</evidence>
<evidence type="ECO:0000256" key="12">
    <source>
        <dbReference type="ARBA" id="ARBA00043668"/>
    </source>
</evidence>
<keyword evidence="10" id="KW-0325">Glycoprotein</keyword>
<dbReference type="InterPro" id="IPR029033">
    <property type="entry name" value="His_PPase_superfam"/>
</dbReference>
<dbReference type="EC" id="3.1.3.62" evidence="4"/>
<dbReference type="PANTHER" id="PTHR20963">
    <property type="entry name" value="MULTIPLE INOSITOL POLYPHOSPHATE PHOSPHATASE-RELATED"/>
    <property type="match status" value="1"/>
</dbReference>
<comment type="catalytic activity">
    <reaction evidence="12">
        <text>1D-myo-inositol 1,2,5,6-tetrakisphosphate + H2O = 1D-myo-inositol 1,2,6-trisphosphate + phosphate</text>
        <dbReference type="Rhea" id="RHEA:77119"/>
        <dbReference type="ChEBI" id="CHEBI:15377"/>
        <dbReference type="ChEBI" id="CHEBI:43474"/>
        <dbReference type="ChEBI" id="CHEBI:195535"/>
        <dbReference type="ChEBI" id="CHEBI:195537"/>
        <dbReference type="EC" id="3.1.3.62"/>
    </reaction>
    <physiologicalReaction direction="left-to-right" evidence="12">
        <dbReference type="Rhea" id="RHEA:77120"/>
    </physiologicalReaction>
</comment>
<evidence type="ECO:0000256" key="8">
    <source>
        <dbReference type="ARBA" id="ARBA00022801"/>
    </source>
</evidence>
<name>A0A9P0A381_BEMTA</name>
<feature type="disulfide bond" evidence="16">
    <location>
        <begin position="260"/>
        <end position="276"/>
    </location>
</feature>
<comment type="subcellular location">
    <subcellularLocation>
        <location evidence="1">Cell membrane</location>
    </subcellularLocation>
</comment>
<dbReference type="GO" id="GO:0005886">
    <property type="term" value="C:plasma membrane"/>
    <property type="evidence" value="ECO:0007669"/>
    <property type="project" value="UniProtKB-SubCell"/>
</dbReference>
<proteinExistence type="inferred from homology"/>
<evidence type="ECO:0000313" key="18">
    <source>
        <dbReference type="EMBL" id="CAH0382450.1"/>
    </source>
</evidence>
<evidence type="ECO:0000256" key="16">
    <source>
        <dbReference type="PIRSR" id="PIRSR000894-2"/>
    </source>
</evidence>
<dbReference type="InterPro" id="IPR016274">
    <property type="entry name" value="Histidine_acid_Pase_euk"/>
</dbReference>
<dbReference type="AlphaFoldDB" id="A0A9P0A381"/>
<dbReference type="EC" id="3.1.3.80" evidence="3"/>
<reference evidence="18" key="1">
    <citation type="submission" date="2021-12" db="EMBL/GenBank/DDBJ databases">
        <authorList>
            <person name="King R."/>
        </authorList>
    </citation>
    <scope>NUCLEOTIDE SEQUENCE</scope>
</reference>
<dbReference type="Gene3D" id="3.40.50.1240">
    <property type="entry name" value="Phosphoglycerate mutase-like"/>
    <property type="match status" value="1"/>
</dbReference>
<comment type="similarity">
    <text evidence="2">Belongs to the histidine acid phosphatase family. MINPP1 subfamily.</text>
</comment>
<evidence type="ECO:0000256" key="5">
    <source>
        <dbReference type="ARBA" id="ARBA00018097"/>
    </source>
</evidence>
<keyword evidence="6" id="KW-1003">Cell membrane</keyword>
<sequence length="444" mass="51619">MLSHVIVISLLCTLSYHTTLQSTNVNVYDDYRKFLSTKTPYSFIGNFNDTEVKFSGCEAEKIWAIFRHGTRTAGIRIALKMKEKLTMIQKLLLDNHHKSDYLKEPVLSELRKWKVSFNESENKLLTHEGEEELLLLGERYLNRFPKLLNEHYNNATYKFRFTGTQRTEESAKNFAVGLFGRKESLYVWYPEPLHRDPILRFYKLCDKWKVEVKKNPATMREVELFREADALKGGVKQFSEELKLDQPLTVADCYEIYVACAFETAWAPTEEPSPWCKILPLNLFKAYEYMEDMEYYYKDGYGYQVNHDQACVALKDMVEHLLNPDDPTAVFYFTHSGTLLKLVSHLGLYKDKEPLRHNTSNWNKRKWRTSHIDAFGTNLAFIRYSCGDDGEKILTMHQERPVILPGCPTSSPLCPLDVFLDNYADSLSCDFDTICSLADPKTEL</sequence>
<dbReference type="KEGG" id="btab:109044018"/>
<comment type="catalytic activity">
    <reaction evidence="15">
        <text>(2R)-2,3-bisphosphoglycerate + H2O = (2R)-2-phosphoglycerate + phosphate</text>
        <dbReference type="Rhea" id="RHEA:27381"/>
        <dbReference type="ChEBI" id="CHEBI:15377"/>
        <dbReference type="ChEBI" id="CHEBI:43474"/>
        <dbReference type="ChEBI" id="CHEBI:58248"/>
        <dbReference type="ChEBI" id="CHEBI:58289"/>
        <dbReference type="EC" id="3.1.3.80"/>
    </reaction>
    <physiologicalReaction direction="left-to-right" evidence="15">
        <dbReference type="Rhea" id="RHEA:27382"/>
    </physiologicalReaction>
</comment>
<accession>A0A9P0A381</accession>
<dbReference type="PIRSF" id="PIRSF000894">
    <property type="entry name" value="Acid_phosphatase"/>
    <property type="match status" value="1"/>
</dbReference>
<dbReference type="EMBL" id="OU963862">
    <property type="protein sequence ID" value="CAH0382450.1"/>
    <property type="molecule type" value="Genomic_DNA"/>
</dbReference>
<dbReference type="GO" id="GO:0034417">
    <property type="term" value="F:bisphosphoglycerate 3-phosphatase activity"/>
    <property type="evidence" value="ECO:0007669"/>
    <property type="project" value="UniProtKB-EC"/>
</dbReference>
<evidence type="ECO:0000256" key="15">
    <source>
        <dbReference type="ARBA" id="ARBA00043832"/>
    </source>
</evidence>
<evidence type="ECO:0000313" key="19">
    <source>
        <dbReference type="Proteomes" id="UP001152759"/>
    </source>
</evidence>
<dbReference type="OrthoDB" id="6509975at2759"/>
<dbReference type="CDD" id="cd07061">
    <property type="entry name" value="HP_HAP_like"/>
    <property type="match status" value="1"/>
</dbReference>